<reference evidence="3" key="3">
    <citation type="submission" date="2022-06" db="UniProtKB">
        <authorList>
            <consortium name="EnsemblMetazoa"/>
        </authorList>
    </citation>
    <scope>IDENTIFICATION</scope>
</reference>
<dbReference type="InterPro" id="IPR029058">
    <property type="entry name" value="AB_hydrolase_fold"/>
</dbReference>
<reference evidence="4" key="1">
    <citation type="journal article" date="2020" name="PLoS Negl. Trop. Dis.">
        <title>High-quality nuclear genome for Sarcoptes scabiei-A critical resource for a neglected parasite.</title>
        <authorList>
            <person name="Korhonen P.K."/>
            <person name="Gasser R.B."/>
            <person name="Ma G."/>
            <person name="Wang T."/>
            <person name="Stroehlein A.J."/>
            <person name="Young N.D."/>
            <person name="Ang C.S."/>
            <person name="Fernando D.D."/>
            <person name="Lu H.C."/>
            <person name="Taylor S."/>
            <person name="Reynolds S.L."/>
            <person name="Mofiz E."/>
            <person name="Najaraj S.H."/>
            <person name="Gowda H."/>
            <person name="Madugundu A."/>
            <person name="Renuse S."/>
            <person name="Holt D."/>
            <person name="Pandey A."/>
            <person name="Papenfuss A.T."/>
            <person name="Fischer K."/>
        </authorList>
    </citation>
    <scope>NUCLEOTIDE SEQUENCE [LARGE SCALE GENOMIC DNA]</scope>
</reference>
<feature type="chain" id="PRO_5038259510" evidence="1">
    <location>
        <begin position="20"/>
        <end position="82"/>
    </location>
</feature>
<reference evidence="2" key="2">
    <citation type="submission" date="2020-01" db="EMBL/GenBank/DDBJ databases">
        <authorList>
            <person name="Korhonen P.K.K."/>
            <person name="Guangxu M.G."/>
            <person name="Wang T.W."/>
            <person name="Stroehlein A.J.S."/>
            <person name="Young N.D."/>
            <person name="Ang C.-S.A."/>
            <person name="Fernando D.W.F."/>
            <person name="Lu H.L."/>
            <person name="Taylor S.T."/>
            <person name="Ehtesham M.E.M."/>
            <person name="Najaraj S.H.N."/>
            <person name="Harsha G.H.G."/>
            <person name="Madugundu A.M."/>
            <person name="Renuse S.R."/>
            <person name="Holt D.H."/>
            <person name="Pandey A.P."/>
            <person name="Papenfuss A.P."/>
            <person name="Gasser R.B.G."/>
            <person name="Fischer K.F."/>
        </authorList>
    </citation>
    <scope>NUCLEOTIDE SEQUENCE</scope>
    <source>
        <strain evidence="2">SSS_KF_BRIS2020</strain>
    </source>
</reference>
<feature type="signal peptide" evidence="1">
    <location>
        <begin position="1"/>
        <end position="19"/>
    </location>
</feature>
<evidence type="ECO:0000313" key="4">
    <source>
        <dbReference type="Proteomes" id="UP000070412"/>
    </source>
</evidence>
<keyword evidence="4" id="KW-1185">Reference proteome</keyword>
<proteinExistence type="predicted"/>
<keyword evidence="1" id="KW-0732">Signal</keyword>
<accession>A0A834VE70</accession>
<protein>
    <submittedName>
        <fullName evidence="2 3">Uncharacterized protein</fullName>
    </submittedName>
</protein>
<dbReference type="AlphaFoldDB" id="A0A834VE70"/>
<organism evidence="2">
    <name type="scientific">Sarcoptes scabiei</name>
    <name type="common">Itch mite</name>
    <name type="synonym">Acarus scabiei</name>
    <dbReference type="NCBI Taxonomy" id="52283"/>
    <lineage>
        <taxon>Eukaryota</taxon>
        <taxon>Metazoa</taxon>
        <taxon>Ecdysozoa</taxon>
        <taxon>Arthropoda</taxon>
        <taxon>Chelicerata</taxon>
        <taxon>Arachnida</taxon>
        <taxon>Acari</taxon>
        <taxon>Acariformes</taxon>
        <taxon>Sarcoptiformes</taxon>
        <taxon>Astigmata</taxon>
        <taxon>Psoroptidia</taxon>
        <taxon>Sarcoptoidea</taxon>
        <taxon>Sarcoptidae</taxon>
        <taxon>Sarcoptinae</taxon>
        <taxon>Sarcoptes</taxon>
    </lineage>
</organism>
<sequence>MNFSSLLQLLFQLWTYSTTLFNQVFFSLPGSIPTLDTNRDIFQLIESRGFQHESHYVRSQGGYILQMVRIINPFVPKSERKH</sequence>
<dbReference type="OrthoDB" id="6514505at2759"/>
<gene>
    <name evidence="2" type="ORF">SSS_1058</name>
</gene>
<dbReference type="Gene3D" id="3.40.50.1820">
    <property type="entry name" value="alpha/beta hydrolase"/>
    <property type="match status" value="1"/>
</dbReference>
<name>A0A834VE70_SARSC</name>
<evidence type="ECO:0000256" key="1">
    <source>
        <dbReference type="SAM" id="SignalP"/>
    </source>
</evidence>
<dbReference type="EMBL" id="WVUK01000058">
    <property type="protein sequence ID" value="KAF7491879.1"/>
    <property type="molecule type" value="Genomic_DNA"/>
</dbReference>
<evidence type="ECO:0000313" key="2">
    <source>
        <dbReference type="EMBL" id="KAF7491879.1"/>
    </source>
</evidence>
<evidence type="ECO:0000313" key="3">
    <source>
        <dbReference type="EnsemblMetazoa" id="KAF7491879.1"/>
    </source>
</evidence>
<dbReference type="Proteomes" id="UP000070412">
    <property type="component" value="Unassembled WGS sequence"/>
</dbReference>
<dbReference type="EnsemblMetazoa" id="SSS_1058s_mrna">
    <property type="protein sequence ID" value="KAF7491879.1"/>
    <property type="gene ID" value="SSS_1058"/>
</dbReference>